<feature type="domain" description="Peptidase M1 membrane alanine aminopeptidase" evidence="9">
    <location>
        <begin position="240"/>
        <end position="450"/>
    </location>
</feature>
<evidence type="ECO:0000256" key="8">
    <source>
        <dbReference type="SAM" id="Coils"/>
    </source>
</evidence>
<dbReference type="PRINTS" id="PR00756">
    <property type="entry name" value="ALADIPTASE"/>
</dbReference>
<dbReference type="Gene3D" id="1.25.10.10">
    <property type="entry name" value="Leucine-rich Repeat Variant"/>
    <property type="match status" value="1"/>
</dbReference>
<dbReference type="Pfam" id="PF17900">
    <property type="entry name" value="Peptidase_M1_N"/>
    <property type="match status" value="1"/>
</dbReference>
<dbReference type="InterPro" id="IPR011989">
    <property type="entry name" value="ARM-like"/>
</dbReference>
<dbReference type="Pfam" id="PF01433">
    <property type="entry name" value="Peptidase_M1"/>
    <property type="match status" value="1"/>
</dbReference>
<organism evidence="11 12">
    <name type="scientific">Candidatus Lokiarchaeum ossiferum</name>
    <dbReference type="NCBI Taxonomy" id="2951803"/>
    <lineage>
        <taxon>Archaea</taxon>
        <taxon>Promethearchaeati</taxon>
        <taxon>Promethearchaeota</taxon>
        <taxon>Promethearchaeia</taxon>
        <taxon>Promethearchaeales</taxon>
        <taxon>Promethearchaeaceae</taxon>
        <taxon>Candidatus Lokiarchaeum</taxon>
    </lineage>
</organism>
<dbReference type="InterPro" id="IPR016024">
    <property type="entry name" value="ARM-type_fold"/>
</dbReference>
<dbReference type="PANTHER" id="PTHR11533">
    <property type="entry name" value="PROTEASE M1 ZINC METALLOPROTEASE"/>
    <property type="match status" value="1"/>
</dbReference>
<protein>
    <recommendedName>
        <fullName evidence="13">Aminopeptidase N</fullName>
    </recommendedName>
</protein>
<name>A0ABY6HPP6_9ARCH</name>
<feature type="coiled-coil region" evidence="8">
    <location>
        <begin position="816"/>
        <end position="843"/>
    </location>
</feature>
<dbReference type="Gene3D" id="2.60.40.1840">
    <property type="match status" value="1"/>
</dbReference>
<evidence type="ECO:0000313" key="11">
    <source>
        <dbReference type="EMBL" id="UYP45490.1"/>
    </source>
</evidence>
<dbReference type="PANTHER" id="PTHR11533:SF299">
    <property type="entry name" value="AMINOPEPTIDASE"/>
    <property type="match status" value="1"/>
</dbReference>
<dbReference type="CDD" id="cd09603">
    <property type="entry name" value="M1_APN_like"/>
    <property type="match status" value="1"/>
</dbReference>
<dbReference type="InterPro" id="IPR027268">
    <property type="entry name" value="Peptidase_M4/M1_CTD_sf"/>
</dbReference>
<dbReference type="InterPro" id="IPR045357">
    <property type="entry name" value="Aminopeptidase_N-like_N"/>
</dbReference>
<keyword evidence="8" id="KW-0175">Coiled coil</keyword>
<dbReference type="InterPro" id="IPR014782">
    <property type="entry name" value="Peptidase_M1_dom"/>
</dbReference>
<reference evidence="11" key="1">
    <citation type="submission" date="2022-09" db="EMBL/GenBank/DDBJ databases">
        <title>Actin cytoskeleton and complex cell architecture in an #Asgard archaeon.</title>
        <authorList>
            <person name="Ponce Toledo R.I."/>
            <person name="Schleper C."/>
            <person name="Rodrigues Oliveira T."/>
            <person name="Wollweber F."/>
            <person name="Xu J."/>
            <person name="Rittmann S."/>
            <person name="Klingl A."/>
            <person name="Pilhofer M."/>
        </authorList>
    </citation>
    <scope>NUCLEOTIDE SEQUENCE</scope>
    <source>
        <strain evidence="11">B-35</strain>
    </source>
</reference>
<dbReference type="EMBL" id="CP104013">
    <property type="protein sequence ID" value="UYP45490.1"/>
    <property type="molecule type" value="Genomic_DNA"/>
</dbReference>
<evidence type="ECO:0000256" key="2">
    <source>
        <dbReference type="ARBA" id="ARBA00010136"/>
    </source>
</evidence>
<evidence type="ECO:0000256" key="4">
    <source>
        <dbReference type="ARBA" id="ARBA00022723"/>
    </source>
</evidence>
<dbReference type="Gene3D" id="1.10.390.10">
    <property type="entry name" value="Neutral Protease Domain 2"/>
    <property type="match status" value="1"/>
</dbReference>
<comment type="cofactor">
    <cofactor evidence="1">
        <name>Zn(2+)</name>
        <dbReference type="ChEBI" id="CHEBI:29105"/>
    </cofactor>
</comment>
<accession>A0ABY6HPP6</accession>
<evidence type="ECO:0008006" key="13">
    <source>
        <dbReference type="Google" id="ProtNLM"/>
    </source>
</evidence>
<feature type="domain" description="Aminopeptidase N-like N-terminal" evidence="10">
    <location>
        <begin position="27"/>
        <end position="199"/>
    </location>
</feature>
<dbReference type="InterPro" id="IPR038438">
    <property type="entry name" value="PepN_Ig-like_sf"/>
</dbReference>
<evidence type="ECO:0000313" key="12">
    <source>
        <dbReference type="Proteomes" id="UP001208689"/>
    </source>
</evidence>
<evidence type="ECO:0000259" key="10">
    <source>
        <dbReference type="Pfam" id="PF17900"/>
    </source>
</evidence>
<keyword evidence="12" id="KW-1185">Reference proteome</keyword>
<dbReference type="SUPFAM" id="SSF55486">
    <property type="entry name" value="Metalloproteases ('zincins'), catalytic domain"/>
    <property type="match status" value="1"/>
</dbReference>
<evidence type="ECO:0000256" key="5">
    <source>
        <dbReference type="ARBA" id="ARBA00022801"/>
    </source>
</evidence>
<dbReference type="InterPro" id="IPR050344">
    <property type="entry name" value="Peptidase_M1_aminopeptidases"/>
</dbReference>
<dbReference type="Gene3D" id="2.60.40.1730">
    <property type="entry name" value="tricorn interacting facor f3 domain"/>
    <property type="match status" value="1"/>
</dbReference>
<comment type="similarity">
    <text evidence="2">Belongs to the peptidase M1 family.</text>
</comment>
<keyword evidence="5" id="KW-0378">Hydrolase</keyword>
<keyword evidence="3" id="KW-0645">Protease</keyword>
<keyword evidence="4" id="KW-0479">Metal-binding</keyword>
<keyword evidence="7" id="KW-0482">Metalloprotease</keyword>
<sequence length="847" mass="97612">MTILQYVKDFATPDVEGNYPRDLQLEPIHQTIKLKFDIPNFRVVGSVTTKVKANVLGANKITFDAIDLEIIAVDGVDHWQKNDESLSFFWNKNYEKGEERSFTIQYIIDHPISGLYFCHPDAAYPDRASYAITDTESIRTRYWLPCIDHLSVRCSIDFYLTSDESHTMLANGKFIDEVKNGDGTKTSHWSQTFPCPSYLITLAVGEFVSYQDRAADAGKGQIPVAYYAPKGYTSAQLKTSFEATPKFLEWMAKKLKCPLEWDKYYQIATFHHGGAMENISFVTWGDFAILNEKEALEMLWIVDDVNAHEMSHSWFGDMIVCKEFSHAWLKEGWATYMETVYFEDFYGHDENLYGLFCDARSYMKESDSKYARPIVTNKYSSSWDMYDMHLYPGGAWRLHMLRSKLGEDIFWTATSDYLNTFKGKVVETIDFQRKMEEHSGLSLEAFFEQWLYKPGYPKLKAEFSYNEKSELASLKVTQTQEDKDKEIGLFNFPLEVQWESADGQIDQRVFEIKEKEQTLYFKVDKKPLQVVLDPECKTLFSLEFNPGDELLIRQLTHKSVILRILAARELLKKGKKKNLEAVLAAYRKEKFWGVRIEMAKELAKSPTFAAIEGLVSLLESETDPMVLQDFIPNLSGMQYPIVFDAMKKFLQRPETLYWATGAALKVIGSQHTKEAYDFLLQYQIGDGFKSLIESSLYMAIGNTRTPEALDYLLAKLPYGKVSERARRAIYSSIAECLTWQEKSIKQRTIATLLSHLKQEQSEAMVQNMIRSFSQSTEMSLTGGFNEAKAKIASQSHPMVERIVKKIKERQDPEKIEKKFSKDMDDLKSQVKKLLARIEELEAKSTTE</sequence>
<gene>
    <name evidence="11" type="ORF">NEF87_001775</name>
</gene>
<dbReference type="InterPro" id="IPR001930">
    <property type="entry name" value="Peptidase_M1"/>
</dbReference>
<dbReference type="InterPro" id="IPR042097">
    <property type="entry name" value="Aminopeptidase_N-like_N_sf"/>
</dbReference>
<dbReference type="SUPFAM" id="SSF48371">
    <property type="entry name" value="ARM repeat"/>
    <property type="match status" value="1"/>
</dbReference>
<keyword evidence="6" id="KW-0862">Zinc</keyword>
<dbReference type="SUPFAM" id="SSF63737">
    <property type="entry name" value="Leukotriene A4 hydrolase N-terminal domain"/>
    <property type="match status" value="1"/>
</dbReference>
<evidence type="ECO:0000256" key="7">
    <source>
        <dbReference type="ARBA" id="ARBA00023049"/>
    </source>
</evidence>
<evidence type="ECO:0000256" key="3">
    <source>
        <dbReference type="ARBA" id="ARBA00022670"/>
    </source>
</evidence>
<dbReference type="Proteomes" id="UP001208689">
    <property type="component" value="Chromosome"/>
</dbReference>
<evidence type="ECO:0000256" key="6">
    <source>
        <dbReference type="ARBA" id="ARBA00022833"/>
    </source>
</evidence>
<evidence type="ECO:0000256" key="1">
    <source>
        <dbReference type="ARBA" id="ARBA00001947"/>
    </source>
</evidence>
<evidence type="ECO:0000259" key="9">
    <source>
        <dbReference type="Pfam" id="PF01433"/>
    </source>
</evidence>
<proteinExistence type="inferred from homology"/>